<evidence type="ECO:0000256" key="5">
    <source>
        <dbReference type="ARBA" id="ARBA00037066"/>
    </source>
</evidence>
<name>A0A2T0V209_9GAMM</name>
<dbReference type="Proteomes" id="UP000237647">
    <property type="component" value="Unassembled WGS sequence"/>
</dbReference>
<reference evidence="7 8" key="1">
    <citation type="submission" date="2018-03" db="EMBL/GenBank/DDBJ databases">
        <title>Genomic Encyclopedia of Type Strains, Phase III (KMG-III): the genomes of soil and plant-associated and newly described type strains.</title>
        <authorList>
            <person name="Whitman W."/>
        </authorList>
    </citation>
    <scope>NUCLEOTIDE SEQUENCE [LARGE SCALE GENOMIC DNA]</scope>
    <source>
        <strain evidence="7 8">CGMCC 1.12152</strain>
    </source>
</reference>
<dbReference type="PROSITE" id="PS50893">
    <property type="entry name" value="ABC_TRANSPORTER_2"/>
    <property type="match status" value="1"/>
</dbReference>
<comment type="function">
    <text evidence="5">Part of the ABC transporter complex HmuTUV involved in hemin import. Responsible for energy coupling to the transport system.</text>
</comment>
<evidence type="ECO:0000256" key="2">
    <source>
        <dbReference type="ARBA" id="ARBA00022741"/>
    </source>
</evidence>
<keyword evidence="4" id="KW-1278">Translocase</keyword>
<keyword evidence="8" id="KW-1185">Reference proteome</keyword>
<evidence type="ECO:0000256" key="3">
    <source>
        <dbReference type="ARBA" id="ARBA00022840"/>
    </source>
</evidence>
<dbReference type="GO" id="GO:0016887">
    <property type="term" value="F:ATP hydrolysis activity"/>
    <property type="evidence" value="ECO:0007669"/>
    <property type="project" value="InterPro"/>
</dbReference>
<evidence type="ECO:0000313" key="7">
    <source>
        <dbReference type="EMBL" id="PRY64219.1"/>
    </source>
</evidence>
<dbReference type="RefSeq" id="WP_106375189.1">
    <property type="nucleotide sequence ID" value="NZ_PVTK01000006.1"/>
</dbReference>
<dbReference type="EMBL" id="PVTK01000006">
    <property type="protein sequence ID" value="PRY64219.1"/>
    <property type="molecule type" value="Genomic_DNA"/>
</dbReference>
<feature type="domain" description="ABC transporter" evidence="6">
    <location>
        <begin position="4"/>
        <end position="216"/>
    </location>
</feature>
<sequence>MSDFVLKDAEAHYGATRVLGPLSIRIAAGERVALIGKSGAGKSTLLSLMFDRWQAQNVALMPQALGLVDTLSVFHNVYMGRLDRHPWWRNLVTLARPWRRDIDEIVALLDEVGIGEKRWAPCGELSGGQRQRVAAARVLYQQGDLLLADEPVSALDGPQASHVMAKLTQGYPRSVLAMHDLELALAFCTRIVGLKEGAIVLDAPSETLSSAALQDLY</sequence>
<comment type="caution">
    <text evidence="7">The sequence shown here is derived from an EMBL/GenBank/DDBJ whole genome shotgun (WGS) entry which is preliminary data.</text>
</comment>
<dbReference type="InterPro" id="IPR027417">
    <property type="entry name" value="P-loop_NTPase"/>
</dbReference>
<keyword evidence="1" id="KW-0813">Transport</keyword>
<dbReference type="SMART" id="SM00382">
    <property type="entry name" value="AAA"/>
    <property type="match status" value="1"/>
</dbReference>
<evidence type="ECO:0000256" key="1">
    <source>
        <dbReference type="ARBA" id="ARBA00022448"/>
    </source>
</evidence>
<dbReference type="GO" id="GO:0005524">
    <property type="term" value="F:ATP binding"/>
    <property type="evidence" value="ECO:0007669"/>
    <property type="project" value="UniProtKB-KW"/>
</dbReference>
<dbReference type="AlphaFoldDB" id="A0A2T0V209"/>
<dbReference type="InterPro" id="IPR003439">
    <property type="entry name" value="ABC_transporter-like_ATP-bd"/>
</dbReference>
<evidence type="ECO:0000256" key="4">
    <source>
        <dbReference type="ARBA" id="ARBA00022967"/>
    </source>
</evidence>
<dbReference type="Pfam" id="PF00005">
    <property type="entry name" value="ABC_tran"/>
    <property type="match status" value="1"/>
</dbReference>
<gene>
    <name evidence="7" type="ORF">B0H98_106131</name>
</gene>
<evidence type="ECO:0000313" key="8">
    <source>
        <dbReference type="Proteomes" id="UP000237647"/>
    </source>
</evidence>
<proteinExistence type="predicted"/>
<dbReference type="SUPFAM" id="SSF52540">
    <property type="entry name" value="P-loop containing nucleoside triphosphate hydrolases"/>
    <property type="match status" value="1"/>
</dbReference>
<dbReference type="Gene3D" id="3.40.50.300">
    <property type="entry name" value="P-loop containing nucleotide triphosphate hydrolases"/>
    <property type="match status" value="1"/>
</dbReference>
<dbReference type="OrthoDB" id="9802264at2"/>
<dbReference type="PANTHER" id="PTHR42794:SF1">
    <property type="entry name" value="HEMIN IMPORT ATP-BINDING PROTEIN HMUV"/>
    <property type="match status" value="1"/>
</dbReference>
<accession>A0A2T0V209</accession>
<protein>
    <submittedName>
        <fullName evidence="7">Phosphonate transport system ATP-binding protein</fullName>
    </submittedName>
</protein>
<dbReference type="PANTHER" id="PTHR42794">
    <property type="entry name" value="HEMIN IMPORT ATP-BINDING PROTEIN HMUV"/>
    <property type="match status" value="1"/>
</dbReference>
<dbReference type="InterPro" id="IPR003593">
    <property type="entry name" value="AAA+_ATPase"/>
</dbReference>
<keyword evidence="3 7" id="KW-0067">ATP-binding</keyword>
<organism evidence="7 8">
    <name type="scientific">Vreelandella songnenensis</name>
    <dbReference type="NCBI Taxonomy" id="1176243"/>
    <lineage>
        <taxon>Bacteria</taxon>
        <taxon>Pseudomonadati</taxon>
        <taxon>Pseudomonadota</taxon>
        <taxon>Gammaproteobacteria</taxon>
        <taxon>Oceanospirillales</taxon>
        <taxon>Halomonadaceae</taxon>
        <taxon>Vreelandella</taxon>
    </lineage>
</organism>
<evidence type="ECO:0000259" key="6">
    <source>
        <dbReference type="PROSITE" id="PS50893"/>
    </source>
</evidence>
<keyword evidence="2" id="KW-0547">Nucleotide-binding</keyword>